<evidence type="ECO:0000256" key="1">
    <source>
        <dbReference type="SAM" id="MobiDB-lite"/>
    </source>
</evidence>
<organism evidence="2 3">
    <name type="scientific">Mycena belliarum</name>
    <dbReference type="NCBI Taxonomy" id="1033014"/>
    <lineage>
        <taxon>Eukaryota</taxon>
        <taxon>Fungi</taxon>
        <taxon>Dikarya</taxon>
        <taxon>Basidiomycota</taxon>
        <taxon>Agaricomycotina</taxon>
        <taxon>Agaricomycetes</taxon>
        <taxon>Agaricomycetidae</taxon>
        <taxon>Agaricales</taxon>
        <taxon>Marasmiineae</taxon>
        <taxon>Mycenaceae</taxon>
        <taxon>Mycena</taxon>
    </lineage>
</organism>
<evidence type="ECO:0000313" key="3">
    <source>
        <dbReference type="Proteomes" id="UP001222325"/>
    </source>
</evidence>
<dbReference type="AlphaFoldDB" id="A0AAD6TVK7"/>
<proteinExistence type="predicted"/>
<dbReference type="EMBL" id="JARJCN010000052">
    <property type="protein sequence ID" value="KAJ7080918.1"/>
    <property type="molecule type" value="Genomic_DNA"/>
</dbReference>
<sequence length="204" mass="21294">MADIALDSFTLPQAAPDHASRFRPPALSSVAPSRLAAAPARRVRPLHAAHASSTLATPSLQVGGGVVRPLCPRCHIKQTPYHPPSPGCFPDLTLPLSHTPGAQIRRSCAHASRERAPSLRGAQIRAKHNSSRHVCGAVLAAAALSRRIAAALCRIISVSLRYARLDVVLPSLGGVPHAGSAPASSPAPAPVLRLPPRAPRHATH</sequence>
<keyword evidence="3" id="KW-1185">Reference proteome</keyword>
<comment type="caution">
    <text evidence="2">The sequence shown here is derived from an EMBL/GenBank/DDBJ whole genome shotgun (WGS) entry which is preliminary data.</text>
</comment>
<feature type="compositionally biased region" description="Low complexity" evidence="1">
    <location>
        <begin position="178"/>
        <end position="195"/>
    </location>
</feature>
<feature type="region of interest" description="Disordered" evidence="1">
    <location>
        <begin position="178"/>
        <end position="204"/>
    </location>
</feature>
<evidence type="ECO:0000313" key="2">
    <source>
        <dbReference type="EMBL" id="KAJ7080918.1"/>
    </source>
</evidence>
<reference evidence="2" key="1">
    <citation type="submission" date="2023-03" db="EMBL/GenBank/DDBJ databases">
        <title>Massive genome expansion in bonnet fungi (Mycena s.s.) driven by repeated elements and novel gene families across ecological guilds.</title>
        <authorList>
            <consortium name="Lawrence Berkeley National Laboratory"/>
            <person name="Harder C.B."/>
            <person name="Miyauchi S."/>
            <person name="Viragh M."/>
            <person name="Kuo A."/>
            <person name="Thoen E."/>
            <person name="Andreopoulos B."/>
            <person name="Lu D."/>
            <person name="Skrede I."/>
            <person name="Drula E."/>
            <person name="Henrissat B."/>
            <person name="Morin E."/>
            <person name="Kohler A."/>
            <person name="Barry K."/>
            <person name="LaButti K."/>
            <person name="Morin E."/>
            <person name="Salamov A."/>
            <person name="Lipzen A."/>
            <person name="Mereny Z."/>
            <person name="Hegedus B."/>
            <person name="Baldrian P."/>
            <person name="Stursova M."/>
            <person name="Weitz H."/>
            <person name="Taylor A."/>
            <person name="Grigoriev I.V."/>
            <person name="Nagy L.G."/>
            <person name="Martin F."/>
            <person name="Kauserud H."/>
        </authorList>
    </citation>
    <scope>NUCLEOTIDE SEQUENCE</scope>
    <source>
        <strain evidence="2">CBHHK173m</strain>
    </source>
</reference>
<dbReference type="Proteomes" id="UP001222325">
    <property type="component" value="Unassembled WGS sequence"/>
</dbReference>
<accession>A0AAD6TVK7</accession>
<name>A0AAD6TVK7_9AGAR</name>
<gene>
    <name evidence="2" type="ORF">B0H15DRAFT_953274</name>
</gene>
<protein>
    <submittedName>
        <fullName evidence="2">Uncharacterized protein</fullName>
    </submittedName>
</protein>